<name>K0EGW4_NOCB7</name>
<reference evidence="2 3" key="1">
    <citation type="journal article" date="2012" name="J. Bacteriol.">
        <title>Complete genome sequence of Nocardia brasiliensis HUJEG-1.</title>
        <authorList>
            <person name="Vera-Cabrera L."/>
            <person name="Ortiz-Lopez R."/>
            <person name="Elizondo-Gonzalez R."/>
            <person name="Perez-Maya A.A."/>
            <person name="Ocampo-Candiani J."/>
        </authorList>
    </citation>
    <scope>NUCLEOTIDE SEQUENCE [LARGE SCALE GENOMIC DNA]</scope>
    <source>
        <strain evidence="3">ATCC 700358</strain>
    </source>
</reference>
<dbReference type="HOGENOM" id="CLU_2570373_0_0_11"/>
<dbReference type="STRING" id="1133849.O3I_002750"/>
<feature type="compositionally biased region" description="Acidic residues" evidence="1">
    <location>
        <begin position="58"/>
        <end position="67"/>
    </location>
</feature>
<protein>
    <submittedName>
        <fullName evidence="2">Uncharacterized protein</fullName>
    </submittedName>
</protein>
<dbReference type="AlphaFoldDB" id="K0EGW4"/>
<evidence type="ECO:0000313" key="3">
    <source>
        <dbReference type="Proteomes" id="UP000006304"/>
    </source>
</evidence>
<sequence>MAEYYKGRKFSSREELGLPPRDPERDAEIAAGWAEFNARREAVPPEKRIHLSSRFGDEDWNDDADWDDSTRYAPPAPPADDSSGQHRIPTDGEQRQ</sequence>
<dbReference type="EMBL" id="CP003876">
    <property type="protein sequence ID" value="AFT98512.1"/>
    <property type="molecule type" value="Genomic_DNA"/>
</dbReference>
<feature type="compositionally biased region" description="Basic and acidic residues" evidence="1">
    <location>
        <begin position="11"/>
        <end position="24"/>
    </location>
</feature>
<organism evidence="2 3">
    <name type="scientific">Nocardia brasiliensis (strain ATCC 700358 / HUJEG-1)</name>
    <dbReference type="NCBI Taxonomy" id="1133849"/>
    <lineage>
        <taxon>Bacteria</taxon>
        <taxon>Bacillati</taxon>
        <taxon>Actinomycetota</taxon>
        <taxon>Actinomycetes</taxon>
        <taxon>Mycobacteriales</taxon>
        <taxon>Nocardiaceae</taxon>
        <taxon>Nocardia</taxon>
    </lineage>
</organism>
<evidence type="ECO:0000256" key="1">
    <source>
        <dbReference type="SAM" id="MobiDB-lite"/>
    </source>
</evidence>
<feature type="region of interest" description="Disordered" evidence="1">
    <location>
        <begin position="48"/>
        <end position="96"/>
    </location>
</feature>
<accession>K0EGW4</accession>
<dbReference type="KEGG" id="nbr:O3I_002750"/>
<dbReference type="RefSeq" id="WP_014981374.1">
    <property type="nucleotide sequence ID" value="NC_018681.1"/>
</dbReference>
<dbReference type="Proteomes" id="UP000006304">
    <property type="component" value="Chromosome"/>
</dbReference>
<gene>
    <name evidence="2" type="ORF">O3I_002750</name>
</gene>
<keyword evidence="3" id="KW-1185">Reference proteome</keyword>
<feature type="region of interest" description="Disordered" evidence="1">
    <location>
        <begin position="1"/>
        <end position="24"/>
    </location>
</feature>
<proteinExistence type="predicted"/>
<evidence type="ECO:0000313" key="2">
    <source>
        <dbReference type="EMBL" id="AFT98512.1"/>
    </source>
</evidence>